<evidence type="ECO:0000256" key="3">
    <source>
        <dbReference type="ARBA" id="ARBA00022737"/>
    </source>
</evidence>
<dbReference type="SUPFAM" id="SSF48371">
    <property type="entry name" value="ARM repeat"/>
    <property type="match status" value="1"/>
</dbReference>
<dbReference type="GO" id="GO:0005737">
    <property type="term" value="C:cytoplasm"/>
    <property type="evidence" value="ECO:0007669"/>
    <property type="project" value="UniProtKB-SubCell"/>
</dbReference>
<dbReference type="Proteomes" id="UP001281410">
    <property type="component" value="Unassembled WGS sequence"/>
</dbReference>
<evidence type="ECO:0000256" key="5">
    <source>
        <dbReference type="ARBA" id="ARBA00022884"/>
    </source>
</evidence>
<keyword evidence="2" id="KW-0963">Cytoplasm</keyword>
<proteinExistence type="predicted"/>
<sequence length="182" mass="20873">MARDPQVSCSLEEKRDKRDQAYIELIFSEVMKSDLFELIVDRNAHRLMQKLIVVLNEGQMTDFILSITTSDQRFLEICDHVYGTYVMQKLVREGSLTPMRKCFLVSTLKNVAGILSKTQHGHPVIMHCLARLSNDVTKIWLQTRVDVVCCSIALNMLGMENIRDGLMAEILANDLFLYAFRS</sequence>
<organism evidence="7 8">
    <name type="scientific">Dipteronia sinensis</name>
    <dbReference type="NCBI Taxonomy" id="43782"/>
    <lineage>
        <taxon>Eukaryota</taxon>
        <taxon>Viridiplantae</taxon>
        <taxon>Streptophyta</taxon>
        <taxon>Embryophyta</taxon>
        <taxon>Tracheophyta</taxon>
        <taxon>Spermatophyta</taxon>
        <taxon>Magnoliopsida</taxon>
        <taxon>eudicotyledons</taxon>
        <taxon>Gunneridae</taxon>
        <taxon>Pentapetalae</taxon>
        <taxon>rosids</taxon>
        <taxon>malvids</taxon>
        <taxon>Sapindales</taxon>
        <taxon>Sapindaceae</taxon>
        <taxon>Hippocastanoideae</taxon>
        <taxon>Acereae</taxon>
        <taxon>Dipteronia</taxon>
    </lineage>
</organism>
<dbReference type="GO" id="GO:0003729">
    <property type="term" value="F:mRNA binding"/>
    <property type="evidence" value="ECO:0007669"/>
    <property type="project" value="TreeGrafter"/>
</dbReference>
<keyword evidence="5" id="KW-0694">RNA-binding</keyword>
<dbReference type="InterPro" id="IPR001313">
    <property type="entry name" value="Pumilio_RNA-bd_rpt"/>
</dbReference>
<evidence type="ECO:0000313" key="7">
    <source>
        <dbReference type="EMBL" id="KAK3192961.1"/>
    </source>
</evidence>
<dbReference type="SMART" id="SM00025">
    <property type="entry name" value="Pumilio"/>
    <property type="match status" value="3"/>
</dbReference>
<comment type="subcellular location">
    <subcellularLocation>
        <location evidence="1">Cytoplasm</location>
    </subcellularLocation>
</comment>
<protein>
    <submittedName>
        <fullName evidence="7">Uncharacterized protein</fullName>
    </submittedName>
</protein>
<accession>A0AAE0DW37</accession>
<dbReference type="AlphaFoldDB" id="A0AAE0DW37"/>
<keyword evidence="3" id="KW-0677">Repeat</keyword>
<dbReference type="InterPro" id="IPR011989">
    <property type="entry name" value="ARM-like"/>
</dbReference>
<evidence type="ECO:0000313" key="8">
    <source>
        <dbReference type="Proteomes" id="UP001281410"/>
    </source>
</evidence>
<dbReference type="Gene3D" id="1.25.10.10">
    <property type="entry name" value="Leucine-rich Repeat Variant"/>
    <property type="match status" value="1"/>
</dbReference>
<evidence type="ECO:0000256" key="1">
    <source>
        <dbReference type="ARBA" id="ARBA00004496"/>
    </source>
</evidence>
<dbReference type="PANTHER" id="PTHR12537">
    <property type="entry name" value="RNA BINDING PROTEIN PUMILIO-RELATED"/>
    <property type="match status" value="1"/>
</dbReference>
<evidence type="ECO:0000256" key="2">
    <source>
        <dbReference type="ARBA" id="ARBA00022490"/>
    </source>
</evidence>
<dbReference type="InterPro" id="IPR016024">
    <property type="entry name" value="ARM-type_fold"/>
</dbReference>
<comment type="caution">
    <text evidence="7">The sequence shown here is derived from an EMBL/GenBank/DDBJ whole genome shotgun (WGS) entry which is preliminary data.</text>
</comment>
<dbReference type="PROSITE" id="PS50302">
    <property type="entry name" value="PUM"/>
    <property type="match status" value="1"/>
</dbReference>
<keyword evidence="8" id="KW-1185">Reference proteome</keyword>
<evidence type="ECO:0000256" key="4">
    <source>
        <dbReference type="ARBA" id="ARBA00022845"/>
    </source>
</evidence>
<dbReference type="EMBL" id="JANJYJ010000008">
    <property type="protein sequence ID" value="KAK3192961.1"/>
    <property type="molecule type" value="Genomic_DNA"/>
</dbReference>
<reference evidence="7" key="1">
    <citation type="journal article" date="2023" name="Plant J.">
        <title>Genome sequences and population genomics provide insights into the demographic history, inbreeding, and mutation load of two 'living fossil' tree species of Dipteronia.</title>
        <authorList>
            <person name="Feng Y."/>
            <person name="Comes H.P."/>
            <person name="Chen J."/>
            <person name="Zhu S."/>
            <person name="Lu R."/>
            <person name="Zhang X."/>
            <person name="Li P."/>
            <person name="Qiu J."/>
            <person name="Olsen K.M."/>
            <person name="Qiu Y."/>
        </authorList>
    </citation>
    <scope>NUCLEOTIDE SEQUENCE</scope>
    <source>
        <strain evidence="7">NBL</strain>
    </source>
</reference>
<name>A0AAE0DW37_9ROSI</name>
<evidence type="ECO:0000256" key="6">
    <source>
        <dbReference type="PROSITE-ProRule" id="PRU00317"/>
    </source>
</evidence>
<feature type="repeat" description="Pumilio" evidence="6">
    <location>
        <begin position="29"/>
        <end position="66"/>
    </location>
</feature>
<keyword evidence="4" id="KW-0810">Translation regulation</keyword>
<dbReference type="PANTHER" id="PTHR12537:SF129">
    <property type="entry name" value="PUMILIO HOMOLOG 15-LIKE"/>
    <property type="match status" value="1"/>
</dbReference>
<gene>
    <name evidence="7" type="ORF">Dsin_024271</name>
</gene>
<dbReference type="GO" id="GO:0006417">
    <property type="term" value="P:regulation of translation"/>
    <property type="evidence" value="ECO:0007669"/>
    <property type="project" value="UniProtKB-KW"/>
</dbReference>